<dbReference type="Proteomes" id="UP001499854">
    <property type="component" value="Unassembled WGS sequence"/>
</dbReference>
<dbReference type="InterPro" id="IPR032979">
    <property type="entry name" value="ENGase"/>
</dbReference>
<dbReference type="InterPro" id="IPR054110">
    <property type="entry name" value="EndoD-like_D2"/>
</dbReference>
<dbReference type="PANTHER" id="PTHR13246">
    <property type="entry name" value="ENDO BETA N-ACETYLGLUCOSAMINIDASE"/>
    <property type="match status" value="1"/>
</dbReference>
<dbReference type="SUPFAM" id="SSF49785">
    <property type="entry name" value="Galactose-binding domain-like"/>
    <property type="match status" value="1"/>
</dbReference>
<dbReference type="InterPro" id="IPR006311">
    <property type="entry name" value="TAT_signal"/>
</dbReference>
<dbReference type="PROSITE" id="PS51318">
    <property type="entry name" value="TAT"/>
    <property type="match status" value="1"/>
</dbReference>
<gene>
    <name evidence="3" type="ORF">GCM10009838_16060</name>
</gene>
<dbReference type="InterPro" id="IPR000421">
    <property type="entry name" value="FA58C"/>
</dbReference>
<keyword evidence="4" id="KW-1185">Reference proteome</keyword>
<dbReference type="RefSeq" id="WP_344656297.1">
    <property type="nucleotide sequence ID" value="NZ_BAAAQM010000006.1"/>
</dbReference>
<reference evidence="3 4" key="1">
    <citation type="journal article" date="2019" name="Int. J. Syst. Evol. Microbiol.">
        <title>The Global Catalogue of Microorganisms (GCM) 10K type strain sequencing project: providing services to taxonomists for standard genome sequencing and annotation.</title>
        <authorList>
            <consortium name="The Broad Institute Genomics Platform"/>
            <consortium name="The Broad Institute Genome Sequencing Center for Infectious Disease"/>
            <person name="Wu L."/>
            <person name="Ma J."/>
        </authorList>
    </citation>
    <scope>NUCLEOTIDE SEQUENCE [LARGE SCALE GENOMIC DNA]</scope>
    <source>
        <strain evidence="3 4">JCM 16013</strain>
    </source>
</reference>
<name>A0ABN2QYE6_9ACTN</name>
<feature type="region of interest" description="Disordered" evidence="1">
    <location>
        <begin position="407"/>
        <end position="427"/>
    </location>
</feature>
<dbReference type="EMBL" id="BAAAQM010000006">
    <property type="protein sequence ID" value="GAA1960412.1"/>
    <property type="molecule type" value="Genomic_DNA"/>
</dbReference>
<dbReference type="Gene3D" id="2.60.120.260">
    <property type="entry name" value="Galactose-binding domain-like"/>
    <property type="match status" value="2"/>
</dbReference>
<accession>A0ABN2QYE6</accession>
<comment type="caution">
    <text evidence="3">The sequence shown here is derived from an EMBL/GenBank/DDBJ whole genome shotgun (WGS) entry which is preliminary data.</text>
</comment>
<dbReference type="Pfam" id="PF03644">
    <property type="entry name" value="Glyco_hydro_85"/>
    <property type="match status" value="1"/>
</dbReference>
<dbReference type="PROSITE" id="PS50022">
    <property type="entry name" value="FA58C_3"/>
    <property type="match status" value="1"/>
</dbReference>
<dbReference type="Pfam" id="PF21910">
    <property type="entry name" value="GH85_C"/>
    <property type="match status" value="1"/>
</dbReference>
<feature type="region of interest" description="Disordered" evidence="1">
    <location>
        <begin position="41"/>
        <end position="62"/>
    </location>
</feature>
<evidence type="ECO:0000259" key="2">
    <source>
        <dbReference type="PROSITE" id="PS50022"/>
    </source>
</evidence>
<dbReference type="Pfam" id="PF00754">
    <property type="entry name" value="F5_F8_type_C"/>
    <property type="match status" value="1"/>
</dbReference>
<protein>
    <recommendedName>
        <fullName evidence="2">F5/8 type C domain-containing protein</fullName>
    </recommendedName>
</protein>
<dbReference type="PANTHER" id="PTHR13246:SF1">
    <property type="entry name" value="CYTOSOLIC ENDO-BETA-N-ACETYLGLUCOSAMINIDASE"/>
    <property type="match status" value="1"/>
</dbReference>
<dbReference type="Gene3D" id="2.60.40.10">
    <property type="entry name" value="Immunoglobulins"/>
    <property type="match status" value="1"/>
</dbReference>
<organism evidence="3 4">
    <name type="scientific">Catenulispora subtropica</name>
    <dbReference type="NCBI Taxonomy" id="450798"/>
    <lineage>
        <taxon>Bacteria</taxon>
        <taxon>Bacillati</taxon>
        <taxon>Actinomycetota</taxon>
        <taxon>Actinomycetes</taxon>
        <taxon>Catenulisporales</taxon>
        <taxon>Catenulisporaceae</taxon>
        <taxon>Catenulispora</taxon>
    </lineage>
</organism>
<dbReference type="InterPro" id="IPR005201">
    <property type="entry name" value="TIM_ENGase"/>
</dbReference>
<dbReference type="InterPro" id="IPR013783">
    <property type="entry name" value="Ig-like_fold"/>
</dbReference>
<evidence type="ECO:0000313" key="3">
    <source>
        <dbReference type="EMBL" id="GAA1960412.1"/>
    </source>
</evidence>
<feature type="domain" description="F5/8 type C" evidence="2">
    <location>
        <begin position="737"/>
        <end position="879"/>
    </location>
</feature>
<dbReference type="InterPro" id="IPR008979">
    <property type="entry name" value="Galactose-bd-like_sf"/>
</dbReference>
<proteinExistence type="predicted"/>
<evidence type="ECO:0000313" key="4">
    <source>
        <dbReference type="Proteomes" id="UP001499854"/>
    </source>
</evidence>
<sequence>MGIDHVQPSRRTVLRGAGAAGAAIGLSGLLQLRAQDTAAAAATKTKNASSPPGSTTDPAGLTVTPHEPWMHGYLAKDLASWSPATDPYAKYFRSRVPLAPRIPVFAATQANPALAYGPQVLDLSDDYLGKMAYRGLRHQGDVTLRTSRFWQYTDIYASWHGLITADSTLDGNATYGVVNIPNPAWTDVAHRNGAKSLGCWFWPRGDTFSQLVVKNPDGTFPVADQLLAMAAYFGFDGYFINQEATVSATDAAGLMAMFTYLRAKAPSGFHVQYYDAMLPSGTLSYQNTFDSANAPWVRNGTTPVCHSMFVNYAWNATAASNSRAYAQSLGLDPYAAVYVGTECQGRGFVQYGYDPRGNFPEGGTAQNSWGIFGGTTNILCPPGVDLTVPANQADRYAKERYFWSGPNGDPTRTGRVRPPSSSDTGTPYDTYQVWDGVAHYIVERSVIGAFPFVTRFNTGKGFGVWRGGAQISTGQWADAGVADILPTWQWWVTATGSSAPLTVDYDLTTAWDGGASLKVTGAQNAGDTSVIRLFKTDLTASTATTTRIRYNADAGGSGSGTNLGLSIGLVFADTPSQTTWLPIGATYSSGWNTETVSLSPYSGRTIAAISLRFAAPSTTTYAVNIGELAFLDGTVPTPTAPTAFAIDASYADGTAAEMLLSWTLAPTGVWYYDIRRLRPDGSVEALGRTYDDVFYVAEIDQVGGETTTTVQVVPVSPAGDEGPAATAVLTWTGGGGGTPVNLALNKPATGTASANGNETPPKAVNGSVSGGLSDKFCSLISPSWLQVDLGAAHTISGFEIAHASAGGESVSYNTRDFSIAVSADDSHWQTVVTVTGNTAGATTHPVTAVTARYVRLTVTKPTQTSDRATRVYELRVLGT</sequence>
<evidence type="ECO:0000256" key="1">
    <source>
        <dbReference type="SAM" id="MobiDB-lite"/>
    </source>
</evidence>
<dbReference type="Gene3D" id="3.20.20.80">
    <property type="entry name" value="Glycosidases"/>
    <property type="match status" value="1"/>
</dbReference>